<evidence type="ECO:0000313" key="2">
    <source>
        <dbReference type="EMBL" id="KAE9400842.1"/>
    </source>
</evidence>
<reference evidence="2" key="1">
    <citation type="journal article" date="2019" name="Environ. Microbiol.">
        <title>Fungal ecological strategies reflected in gene transcription - a case study of two litter decomposers.</title>
        <authorList>
            <person name="Barbi F."/>
            <person name="Kohler A."/>
            <person name="Barry K."/>
            <person name="Baskaran P."/>
            <person name="Daum C."/>
            <person name="Fauchery L."/>
            <person name="Ihrmark K."/>
            <person name="Kuo A."/>
            <person name="LaButti K."/>
            <person name="Lipzen A."/>
            <person name="Morin E."/>
            <person name="Grigoriev I.V."/>
            <person name="Henrissat B."/>
            <person name="Lindahl B."/>
            <person name="Martin F."/>
        </authorList>
    </citation>
    <scope>NUCLEOTIDE SEQUENCE</scope>
    <source>
        <strain evidence="2">JB14</strain>
    </source>
</reference>
<dbReference type="AlphaFoldDB" id="A0A6A4HPB5"/>
<dbReference type="InterPro" id="IPR055222">
    <property type="entry name" value="PRISE-like_Rossmann-fold"/>
</dbReference>
<dbReference type="Gene3D" id="3.40.50.720">
    <property type="entry name" value="NAD(P)-binding Rossmann-like Domain"/>
    <property type="match status" value="1"/>
</dbReference>
<feature type="domain" description="PRISE-like Rossmann-fold" evidence="1">
    <location>
        <begin position="7"/>
        <end position="318"/>
    </location>
</feature>
<name>A0A6A4HPB5_9AGAR</name>
<protein>
    <recommendedName>
        <fullName evidence="1">PRISE-like Rossmann-fold domain-containing protein</fullName>
    </recommendedName>
</protein>
<dbReference type="PANTHER" id="PTHR32487:SF4">
    <property type="entry name" value="SIRQ PROTEIN"/>
    <property type="match status" value="1"/>
</dbReference>
<dbReference type="EMBL" id="ML769452">
    <property type="protein sequence ID" value="KAE9400842.1"/>
    <property type="molecule type" value="Genomic_DNA"/>
</dbReference>
<proteinExistence type="predicted"/>
<dbReference type="OrthoDB" id="1731983at2759"/>
<organism evidence="2 3">
    <name type="scientific">Gymnopus androsaceus JB14</name>
    <dbReference type="NCBI Taxonomy" id="1447944"/>
    <lineage>
        <taxon>Eukaryota</taxon>
        <taxon>Fungi</taxon>
        <taxon>Dikarya</taxon>
        <taxon>Basidiomycota</taxon>
        <taxon>Agaricomycotina</taxon>
        <taxon>Agaricomycetes</taxon>
        <taxon>Agaricomycetidae</taxon>
        <taxon>Agaricales</taxon>
        <taxon>Marasmiineae</taxon>
        <taxon>Omphalotaceae</taxon>
        <taxon>Gymnopus</taxon>
    </lineage>
</organism>
<evidence type="ECO:0000313" key="3">
    <source>
        <dbReference type="Proteomes" id="UP000799118"/>
    </source>
</evidence>
<dbReference type="InterPro" id="IPR036291">
    <property type="entry name" value="NAD(P)-bd_dom_sf"/>
</dbReference>
<accession>A0A6A4HPB5</accession>
<dbReference type="Pfam" id="PF22917">
    <property type="entry name" value="PRISE"/>
    <property type="match status" value="1"/>
</dbReference>
<keyword evidence="3" id="KW-1185">Reference proteome</keyword>
<sequence length="383" mass="42254">MPQYNHALVFGASGLTGWGVVDQLLKGYPEKGTFNRVSALINRPLELAHTGWTIDSPGGPKIQLVPYVNLLEGSVDDFANELNSKVESLQTVTHAFYFAYKSDDDLDKEIKINCAMLDHALGALERFSPELKFVVFPGGTKTYGISQPGGLPWSPPLKESMRLSPPACDQVHYYKFEDILAERSKGTKWTWCEVTPDAVTGFVPNGSAHSLNALWGLYLAVFAAVEGNGATVPFPGSEGGWHAMFNEGSAEIIAKLSIWACLNTEKTSGERFNVADCASPSTMEERWPVLANFFGLKGAGPDGKMVKPSEYIAKHQDRPGINVNQVWGAERMDWFGYYLSFHRHMSLEKARLAGFVEELDPNLSWLKSFRQMQNAGLLPVAIT</sequence>
<dbReference type="PANTHER" id="PTHR32487">
    <property type="entry name" value="3-OXO-DELTA(4,5)-STEROID 5-BETA-REDUCTASE"/>
    <property type="match status" value="1"/>
</dbReference>
<dbReference type="Proteomes" id="UP000799118">
    <property type="component" value="Unassembled WGS sequence"/>
</dbReference>
<gene>
    <name evidence="2" type="ORF">BT96DRAFT_919150</name>
</gene>
<dbReference type="SUPFAM" id="SSF51735">
    <property type="entry name" value="NAD(P)-binding Rossmann-fold domains"/>
    <property type="match status" value="1"/>
</dbReference>
<evidence type="ECO:0000259" key="1">
    <source>
        <dbReference type="Pfam" id="PF22917"/>
    </source>
</evidence>